<gene>
    <name evidence="1" type="ORF">F4820DRAFT_402621</name>
</gene>
<dbReference type="Proteomes" id="UP001497700">
    <property type="component" value="Unassembled WGS sequence"/>
</dbReference>
<accession>A0ACB9ZFN9</accession>
<comment type="caution">
    <text evidence="1">The sequence shown here is derived from an EMBL/GenBank/DDBJ whole genome shotgun (WGS) entry which is preliminary data.</text>
</comment>
<proteinExistence type="predicted"/>
<reference evidence="1 2" key="1">
    <citation type="journal article" date="2022" name="New Phytol.">
        <title>Ecological generalism drives hyperdiversity of secondary metabolite gene clusters in xylarialean endophytes.</title>
        <authorList>
            <person name="Franco M.E.E."/>
            <person name="Wisecaver J.H."/>
            <person name="Arnold A.E."/>
            <person name="Ju Y.M."/>
            <person name="Slot J.C."/>
            <person name="Ahrendt S."/>
            <person name="Moore L.P."/>
            <person name="Eastman K.E."/>
            <person name="Scott K."/>
            <person name="Konkel Z."/>
            <person name="Mondo S.J."/>
            <person name="Kuo A."/>
            <person name="Hayes R.D."/>
            <person name="Haridas S."/>
            <person name="Andreopoulos B."/>
            <person name="Riley R."/>
            <person name="LaButti K."/>
            <person name="Pangilinan J."/>
            <person name="Lipzen A."/>
            <person name="Amirebrahimi M."/>
            <person name="Yan J."/>
            <person name="Adam C."/>
            <person name="Keymanesh K."/>
            <person name="Ng V."/>
            <person name="Louie K."/>
            <person name="Northen T."/>
            <person name="Drula E."/>
            <person name="Henrissat B."/>
            <person name="Hsieh H.M."/>
            <person name="Youens-Clark K."/>
            <person name="Lutzoni F."/>
            <person name="Miadlikowska J."/>
            <person name="Eastwood D.C."/>
            <person name="Hamelin R.C."/>
            <person name="Grigoriev I.V."/>
            <person name="U'Ren J.M."/>
        </authorList>
    </citation>
    <scope>NUCLEOTIDE SEQUENCE [LARGE SCALE GENOMIC DNA]</scope>
    <source>
        <strain evidence="1 2">CBS 119005</strain>
    </source>
</reference>
<sequence>MAPRNTEWTCVPLSDAINFDRLDSHTYRVNLNENYCIGAVPNGGYVGSCMLAAASAYLCERDQPDALTAHFEYPARTSPGPAVIVIEDVKLGRSLLSTVHLTLWQGGLKPQAPWITPSVSHRVVLAYATYTNLRTFSGISMPTGYESSPAAALPEPLPDFGALKTSAGDNAWEEAKLLPGPASGLLNSLRNWHFYLPRGHPQTPGVLDMWVRAASGERITQAALPYVADSFPINLHAYLAAPELRELLLAPPSRKRGRRDASDGRGGEEEEDRDGEGQVEARQSLWFPTVVMNLEVKTALPEDGVEWLAVRVTSKQIRDGRFDLEVQVRDAEGEMVVLSHQIALIMSMERNTAKRASSTKASL</sequence>
<dbReference type="EMBL" id="MU393423">
    <property type="protein sequence ID" value="KAI4870562.1"/>
    <property type="molecule type" value="Genomic_DNA"/>
</dbReference>
<evidence type="ECO:0000313" key="1">
    <source>
        <dbReference type="EMBL" id="KAI4870562.1"/>
    </source>
</evidence>
<protein>
    <submittedName>
        <fullName evidence="1">Thioesterase family protein</fullName>
    </submittedName>
</protein>
<keyword evidence="2" id="KW-1185">Reference proteome</keyword>
<organism evidence="1 2">
    <name type="scientific">Hypoxylon rubiginosum</name>
    <dbReference type="NCBI Taxonomy" id="110542"/>
    <lineage>
        <taxon>Eukaryota</taxon>
        <taxon>Fungi</taxon>
        <taxon>Dikarya</taxon>
        <taxon>Ascomycota</taxon>
        <taxon>Pezizomycotina</taxon>
        <taxon>Sordariomycetes</taxon>
        <taxon>Xylariomycetidae</taxon>
        <taxon>Xylariales</taxon>
        <taxon>Hypoxylaceae</taxon>
        <taxon>Hypoxylon</taxon>
    </lineage>
</organism>
<evidence type="ECO:0000313" key="2">
    <source>
        <dbReference type="Proteomes" id="UP001497700"/>
    </source>
</evidence>
<name>A0ACB9ZFN9_9PEZI</name>